<evidence type="ECO:0008006" key="10">
    <source>
        <dbReference type="Google" id="ProtNLM"/>
    </source>
</evidence>
<keyword evidence="3 7" id="KW-0732">Signal</keyword>
<keyword evidence="5 6" id="KW-0325">Glycoprotein</keyword>
<dbReference type="SUPFAM" id="SSF55486">
    <property type="entry name" value="Metalloproteases ('zincins'), catalytic domain"/>
    <property type="match status" value="1"/>
</dbReference>
<dbReference type="Ensembl" id="ENSCCRT00015018638.1">
    <property type="protein sequence ID" value="ENSCCRP00015017992.1"/>
    <property type="gene ID" value="ENSCCRG00015007851.1"/>
</dbReference>
<name>A0A8C1T835_CYPCA</name>
<evidence type="ECO:0000256" key="7">
    <source>
        <dbReference type="SAM" id="SignalP"/>
    </source>
</evidence>
<dbReference type="PANTHER" id="PTHR10514">
    <property type="entry name" value="ANGIOTENSIN-CONVERTING ENZYME"/>
    <property type="match status" value="1"/>
</dbReference>
<evidence type="ECO:0000256" key="6">
    <source>
        <dbReference type="PIRSR" id="PIRSR601548-10"/>
    </source>
</evidence>
<feature type="signal peptide" evidence="7">
    <location>
        <begin position="1"/>
        <end position="36"/>
    </location>
</feature>
<evidence type="ECO:0000313" key="9">
    <source>
        <dbReference type="Proteomes" id="UP000694700"/>
    </source>
</evidence>
<evidence type="ECO:0000256" key="2">
    <source>
        <dbReference type="ARBA" id="ARBA00008139"/>
    </source>
</evidence>
<dbReference type="Proteomes" id="UP000694700">
    <property type="component" value="Unplaced"/>
</dbReference>
<comment type="cofactor">
    <cofactor evidence="1">
        <name>chloride</name>
        <dbReference type="ChEBI" id="CHEBI:17996"/>
    </cofactor>
</comment>
<dbReference type="InterPro" id="IPR001548">
    <property type="entry name" value="Peptidase_M2"/>
</dbReference>
<proteinExistence type="inferred from homology"/>
<dbReference type="GO" id="GO:0005886">
    <property type="term" value="C:plasma membrane"/>
    <property type="evidence" value="ECO:0007669"/>
    <property type="project" value="TreeGrafter"/>
</dbReference>
<feature type="glycosylation site" description="N-linked (GlcNAc...) asparagine" evidence="6">
    <location>
        <position position="81"/>
    </location>
</feature>
<evidence type="ECO:0000256" key="3">
    <source>
        <dbReference type="ARBA" id="ARBA00022729"/>
    </source>
</evidence>
<evidence type="ECO:0000313" key="8">
    <source>
        <dbReference type="Ensembl" id="ENSCCRP00015017992.1"/>
    </source>
</evidence>
<dbReference type="GO" id="GO:0008241">
    <property type="term" value="F:peptidyl-dipeptidase activity"/>
    <property type="evidence" value="ECO:0007669"/>
    <property type="project" value="UniProtKB-EC"/>
</dbReference>
<evidence type="ECO:0000256" key="1">
    <source>
        <dbReference type="ARBA" id="ARBA00001923"/>
    </source>
</evidence>
<evidence type="ECO:0000256" key="4">
    <source>
        <dbReference type="ARBA" id="ARBA00023157"/>
    </source>
</evidence>
<dbReference type="Pfam" id="PF01401">
    <property type="entry name" value="Peptidase_M2"/>
    <property type="match status" value="1"/>
</dbReference>
<organism evidence="8 9">
    <name type="scientific">Cyprinus carpio</name>
    <name type="common">Common carp</name>
    <dbReference type="NCBI Taxonomy" id="7962"/>
    <lineage>
        <taxon>Eukaryota</taxon>
        <taxon>Metazoa</taxon>
        <taxon>Chordata</taxon>
        <taxon>Craniata</taxon>
        <taxon>Vertebrata</taxon>
        <taxon>Euteleostomi</taxon>
        <taxon>Actinopterygii</taxon>
        <taxon>Neopterygii</taxon>
        <taxon>Teleostei</taxon>
        <taxon>Ostariophysi</taxon>
        <taxon>Cypriniformes</taxon>
        <taxon>Cyprinidae</taxon>
        <taxon>Cyprininae</taxon>
        <taxon>Cyprinus</taxon>
    </lineage>
</organism>
<dbReference type="GO" id="GO:0008237">
    <property type="term" value="F:metallopeptidase activity"/>
    <property type="evidence" value="ECO:0007669"/>
    <property type="project" value="InterPro"/>
</dbReference>
<comment type="similarity">
    <text evidence="2">Belongs to the peptidase M2 family.</text>
</comment>
<evidence type="ECO:0000256" key="5">
    <source>
        <dbReference type="ARBA" id="ARBA00023180"/>
    </source>
</evidence>
<feature type="chain" id="PRO_5034878214" description="Angiotensin-converting enzyme" evidence="7">
    <location>
        <begin position="37"/>
        <end position="167"/>
    </location>
</feature>
<sequence length="167" mass="18901">MCIFQERGRAGLNWHLKEPPVIALLVLLTLISTSAALKPEWKPGDYPMTEAGAERFVSDYNSTAEEVFYFSTEASWNYNTNLTKHNSQLQVAASLEEQAFTEAWGQKAKATFNDSLMETFNNPDLKKIIKDISVLGSANLPTAEREKCKCLQYNKRIVFQIGLRFEA</sequence>
<reference evidence="8" key="1">
    <citation type="submission" date="2025-08" db="UniProtKB">
        <authorList>
            <consortium name="Ensembl"/>
        </authorList>
    </citation>
    <scope>IDENTIFICATION</scope>
</reference>
<dbReference type="AlphaFoldDB" id="A0A8C1T835"/>
<dbReference type="PANTHER" id="PTHR10514:SF27">
    <property type="entry name" value="ANGIOTENSIN-CONVERTING ENZYME"/>
    <property type="match status" value="1"/>
</dbReference>
<protein>
    <recommendedName>
        <fullName evidence="10">Angiotensin-converting enzyme</fullName>
    </recommendedName>
</protein>
<dbReference type="GO" id="GO:0006508">
    <property type="term" value="P:proteolysis"/>
    <property type="evidence" value="ECO:0007669"/>
    <property type="project" value="InterPro"/>
</dbReference>
<keyword evidence="4" id="KW-1015">Disulfide bond</keyword>
<accession>A0A8C1T835</accession>
<feature type="glycosylation site" description="N-linked (GlcNAc...) (complex) asparagine" evidence="6">
    <location>
        <position position="122"/>
    </location>
</feature>